<evidence type="ECO:0000256" key="1">
    <source>
        <dbReference type="ARBA" id="ARBA00007913"/>
    </source>
</evidence>
<keyword evidence="6" id="KW-0175">Coiled coil</keyword>
<evidence type="ECO:0000313" key="10">
    <source>
        <dbReference type="Proteomes" id="UP000289326"/>
    </source>
</evidence>
<evidence type="ECO:0000256" key="4">
    <source>
        <dbReference type="ARBA" id="ARBA00022806"/>
    </source>
</evidence>
<gene>
    <name evidence="9" type="ORF">EG856_01470</name>
</gene>
<reference evidence="9 10" key="1">
    <citation type="submission" date="2019-01" db="EMBL/GenBank/DDBJ databases">
        <title>Complete sequence and annotation of the Mycoplasma phocirhinis strain 852T genome.</title>
        <authorList>
            <person name="Frasca S.Jr."/>
            <person name="Kutish G.F."/>
            <person name="Castellanos Gell J."/>
            <person name="Michaels D.L."/>
            <person name="Brown D.R."/>
        </authorList>
    </citation>
    <scope>NUCLEOTIDE SEQUENCE [LARGE SCALE GENOMIC DNA]</scope>
    <source>
        <strain evidence="9 10">852</strain>
    </source>
</reference>
<dbReference type="Pfam" id="PF13086">
    <property type="entry name" value="AAA_11"/>
    <property type="match status" value="1"/>
</dbReference>
<keyword evidence="3" id="KW-0378">Hydrolase</keyword>
<keyword evidence="5" id="KW-0067">ATP-binding</keyword>
<comment type="similarity">
    <text evidence="1">Belongs to the DNA2/NAM7 helicase family.</text>
</comment>
<keyword evidence="2" id="KW-0547">Nucleotide-binding</keyword>
<dbReference type="OrthoDB" id="9757917at2"/>
<feature type="coiled-coil region" evidence="6">
    <location>
        <begin position="191"/>
        <end position="272"/>
    </location>
</feature>
<dbReference type="SUPFAM" id="SSF52540">
    <property type="entry name" value="P-loop containing nucleoside triphosphate hydrolases"/>
    <property type="match status" value="1"/>
</dbReference>
<dbReference type="RefSeq" id="WP_130429368.1">
    <property type="nucleotide sequence ID" value="NZ_CP034841.1"/>
</dbReference>
<dbReference type="InterPro" id="IPR041677">
    <property type="entry name" value="DNA2/NAM7_AAA_11"/>
</dbReference>
<dbReference type="GO" id="GO:0043139">
    <property type="term" value="F:5'-3' DNA helicase activity"/>
    <property type="evidence" value="ECO:0007669"/>
    <property type="project" value="TreeGrafter"/>
</dbReference>
<dbReference type="KEGG" id="mphi:EG856_01470"/>
<dbReference type="PANTHER" id="PTHR43788">
    <property type="entry name" value="DNA2/NAM7 HELICASE FAMILY MEMBER"/>
    <property type="match status" value="1"/>
</dbReference>
<dbReference type="GO" id="GO:0005524">
    <property type="term" value="F:ATP binding"/>
    <property type="evidence" value="ECO:0007669"/>
    <property type="project" value="UniProtKB-KW"/>
</dbReference>
<evidence type="ECO:0008006" key="11">
    <source>
        <dbReference type="Google" id="ProtNLM"/>
    </source>
</evidence>
<feature type="domain" description="DNA2/NAM7 helicase helicase" evidence="7">
    <location>
        <begin position="2"/>
        <end position="486"/>
    </location>
</feature>
<dbReference type="Proteomes" id="UP000289326">
    <property type="component" value="Chromosome"/>
</dbReference>
<evidence type="ECO:0000256" key="6">
    <source>
        <dbReference type="SAM" id="Coils"/>
    </source>
</evidence>
<dbReference type="GO" id="GO:0016787">
    <property type="term" value="F:hydrolase activity"/>
    <property type="evidence" value="ECO:0007669"/>
    <property type="project" value="UniProtKB-KW"/>
</dbReference>
<evidence type="ECO:0000313" key="9">
    <source>
        <dbReference type="EMBL" id="QBF34591.1"/>
    </source>
</evidence>
<sequence length="718" mass="82847">MQQVAVNLALDSDDTNIKSVNGPPGTGKTTLLKDIFAELVVKQALEICKLGNKHIDEKIDLEIQNYKIAKVPEQIANKGIVVASSNNAAVQNIVKELPRIHEIDNQNQIPKYKHKTLKDLIIEADYFYNISNSQLQQTSKNENWGLFAIEGGKQQNTELMMSIIDKVFDCFQEYEPDARIYTQFIQEYNNVKRFKNDIQNYSNKLKNIEQDKVKIVNNSSFQKVKYAQISDNDFEKIQLTLQQQISNIEQNINNLIDKKTQIKQNIDSLNIQKPNGLIRLFKRKLFKDLEQQEQEYAIELLKIDKEIKNENELVKNYKKELNKFVQILNKKESIVNLLKTKGIKNLDFTENYNHFHRGNPWFNQEYRILQSNLFILALKVRKQFLYENRFSIKSAKTIWTNQNKIFTKKRSELITQAWNWINLIFPVISSTFASFSRMFQNLAKESIGYLFIDEAGQALPQASVGAIFRSKRLLVVGDPSQIEPVLTLDLKILHSIAQSFDVYNDYFSSTQYLVDQHSEYGYQKADKSWIGIPLWVQRRWLSPMFDISNAISYDDKMVQGKNDNTTGVGEWIDVESKNADDKYVKEQANELINQIIKIQDTDPNKSIYVISPFKNVANRLIKDLDEIGFVQYSNNNKAINVGTVHTFQGKEADVVFLVLGCDDKNTGAANWAVKNPNLMNVAATRARKEFYIIGDKKIFENLGSEVIKKTLTKLTSKS</sequence>
<dbReference type="CDD" id="cd18808">
    <property type="entry name" value="SF1_C_Upf1"/>
    <property type="match status" value="1"/>
</dbReference>
<evidence type="ECO:0000256" key="5">
    <source>
        <dbReference type="ARBA" id="ARBA00022840"/>
    </source>
</evidence>
<dbReference type="PANTHER" id="PTHR43788:SF8">
    <property type="entry name" value="DNA-BINDING PROTEIN SMUBP-2"/>
    <property type="match status" value="1"/>
</dbReference>
<name>A0A4P6MRY1_9BACT</name>
<organism evidence="9 10">
    <name type="scientific">Mycoplasmopsis phocirhinis</name>
    <dbReference type="NCBI Taxonomy" id="142650"/>
    <lineage>
        <taxon>Bacteria</taxon>
        <taxon>Bacillati</taxon>
        <taxon>Mycoplasmatota</taxon>
        <taxon>Mycoplasmoidales</taxon>
        <taxon>Metamycoplasmataceae</taxon>
        <taxon>Mycoplasmopsis</taxon>
    </lineage>
</organism>
<accession>A0A4P6MRY1</accession>
<evidence type="ECO:0000256" key="2">
    <source>
        <dbReference type="ARBA" id="ARBA00022741"/>
    </source>
</evidence>
<evidence type="ECO:0000259" key="7">
    <source>
        <dbReference type="Pfam" id="PF13086"/>
    </source>
</evidence>
<dbReference type="Gene3D" id="3.40.50.300">
    <property type="entry name" value="P-loop containing nucleotide triphosphate hydrolases"/>
    <property type="match status" value="2"/>
</dbReference>
<keyword evidence="10" id="KW-1185">Reference proteome</keyword>
<dbReference type="AlphaFoldDB" id="A0A4P6MRY1"/>
<proteinExistence type="inferred from homology"/>
<dbReference type="EMBL" id="CP034841">
    <property type="protein sequence ID" value="QBF34591.1"/>
    <property type="molecule type" value="Genomic_DNA"/>
</dbReference>
<feature type="coiled-coil region" evidence="6">
    <location>
        <begin position="300"/>
        <end position="327"/>
    </location>
</feature>
<dbReference type="InterPro" id="IPR041679">
    <property type="entry name" value="DNA2/NAM7-like_C"/>
</dbReference>
<protein>
    <recommendedName>
        <fullName evidence="11">DNA helicase</fullName>
    </recommendedName>
</protein>
<keyword evidence="4" id="KW-0347">Helicase</keyword>
<dbReference type="InterPro" id="IPR047187">
    <property type="entry name" value="SF1_C_Upf1"/>
</dbReference>
<evidence type="ECO:0000259" key="8">
    <source>
        <dbReference type="Pfam" id="PF13087"/>
    </source>
</evidence>
<evidence type="ECO:0000256" key="3">
    <source>
        <dbReference type="ARBA" id="ARBA00022801"/>
    </source>
</evidence>
<feature type="domain" description="DNA2/NAM7 helicase-like C-terminal" evidence="8">
    <location>
        <begin position="585"/>
        <end position="697"/>
    </location>
</feature>
<dbReference type="InterPro" id="IPR027417">
    <property type="entry name" value="P-loop_NTPase"/>
</dbReference>
<dbReference type="Pfam" id="PF13087">
    <property type="entry name" value="AAA_12"/>
    <property type="match status" value="1"/>
</dbReference>
<dbReference type="InterPro" id="IPR050534">
    <property type="entry name" value="Coronavir_polyprotein_1ab"/>
</dbReference>